<protein>
    <submittedName>
        <fullName evidence="2">Uncharacterized protein</fullName>
    </submittedName>
</protein>
<organism evidence="2 3">
    <name type="scientific">Acanthopleuribacter pedis</name>
    <dbReference type="NCBI Taxonomy" id="442870"/>
    <lineage>
        <taxon>Bacteria</taxon>
        <taxon>Pseudomonadati</taxon>
        <taxon>Acidobacteriota</taxon>
        <taxon>Holophagae</taxon>
        <taxon>Acanthopleuribacterales</taxon>
        <taxon>Acanthopleuribacteraceae</taxon>
        <taxon>Acanthopleuribacter</taxon>
    </lineage>
</organism>
<dbReference type="RefSeq" id="WP_207859874.1">
    <property type="nucleotide sequence ID" value="NZ_JAFREP010000014.1"/>
</dbReference>
<accession>A0A8J7U323</accession>
<name>A0A8J7U323_9BACT</name>
<gene>
    <name evidence="2" type="ORF">J3U88_15710</name>
</gene>
<evidence type="ECO:0000313" key="2">
    <source>
        <dbReference type="EMBL" id="MBO1319923.1"/>
    </source>
</evidence>
<dbReference type="AlphaFoldDB" id="A0A8J7U323"/>
<evidence type="ECO:0000313" key="3">
    <source>
        <dbReference type="Proteomes" id="UP000664417"/>
    </source>
</evidence>
<comment type="caution">
    <text evidence="2">The sequence shown here is derived from an EMBL/GenBank/DDBJ whole genome shotgun (WGS) entry which is preliminary data.</text>
</comment>
<keyword evidence="3" id="KW-1185">Reference proteome</keyword>
<evidence type="ECO:0000256" key="1">
    <source>
        <dbReference type="SAM" id="MobiDB-lite"/>
    </source>
</evidence>
<reference evidence="2" key="1">
    <citation type="submission" date="2021-03" db="EMBL/GenBank/DDBJ databases">
        <authorList>
            <person name="Wang G."/>
        </authorList>
    </citation>
    <scope>NUCLEOTIDE SEQUENCE</scope>
    <source>
        <strain evidence="2">KCTC 12899</strain>
    </source>
</reference>
<proteinExistence type="predicted"/>
<dbReference type="Proteomes" id="UP000664417">
    <property type="component" value="Unassembled WGS sequence"/>
</dbReference>
<dbReference type="EMBL" id="JAFREP010000014">
    <property type="protein sequence ID" value="MBO1319923.1"/>
    <property type="molecule type" value="Genomic_DNA"/>
</dbReference>
<sequence>MQQSPPSQLEHQPGLVFDARHLGALSRVLRREGHRWVLDLLAGAAPVSVFDLFDEEMPIGPAFRLGRQVARGRFRRSLIPRPVRVRRIQKRAVRGKVSLGAWLRFHQRQLERDLVTSNVLAVPDALWPYAGRLAWQEPLFQRTLAADVNGRLRQCFIFEGGAAPFPSFHSNTFWALYYGLYLQQPRPWLRLRRRPGWRAAEALAHIARTQLTQPDWAGFWDQWLLCHLAVHYGAGLKRDPRFAVLLASLPTARWWGVTAEPPPGRRLKGLKRLGSLMRRLVKAPSPAGETPRVKPAPRSAHQPAVHLAHPQWSAAVPTDWLSMLSPHAPTWRVQDPISTQGVPQNV</sequence>
<feature type="region of interest" description="Disordered" evidence="1">
    <location>
        <begin position="283"/>
        <end position="304"/>
    </location>
</feature>